<feature type="compositionally biased region" description="Basic and acidic residues" evidence="1">
    <location>
        <begin position="38"/>
        <end position="51"/>
    </location>
</feature>
<protein>
    <submittedName>
        <fullName evidence="2 4">Uncharacterized protein</fullName>
    </submittedName>
</protein>
<reference evidence="4" key="1">
    <citation type="submission" date="2017-02" db="UniProtKB">
        <authorList>
            <consortium name="WormBaseParasite"/>
        </authorList>
    </citation>
    <scope>IDENTIFICATION</scope>
</reference>
<reference evidence="2 3" key="2">
    <citation type="submission" date="2018-11" db="EMBL/GenBank/DDBJ databases">
        <authorList>
            <consortium name="Pathogen Informatics"/>
        </authorList>
    </citation>
    <scope>NUCLEOTIDE SEQUENCE [LARGE SCALE GENOMIC DNA]</scope>
</reference>
<keyword evidence="3" id="KW-1185">Reference proteome</keyword>
<evidence type="ECO:0000256" key="1">
    <source>
        <dbReference type="SAM" id="MobiDB-lite"/>
    </source>
</evidence>
<organism evidence="4">
    <name type="scientific">Thelazia callipaeda</name>
    <name type="common">Oriental eyeworm</name>
    <name type="synonym">Parasitic nematode</name>
    <dbReference type="NCBI Taxonomy" id="103827"/>
    <lineage>
        <taxon>Eukaryota</taxon>
        <taxon>Metazoa</taxon>
        <taxon>Ecdysozoa</taxon>
        <taxon>Nematoda</taxon>
        <taxon>Chromadorea</taxon>
        <taxon>Rhabditida</taxon>
        <taxon>Spirurina</taxon>
        <taxon>Spiruromorpha</taxon>
        <taxon>Thelazioidea</taxon>
        <taxon>Thelaziidae</taxon>
        <taxon>Thelazia</taxon>
    </lineage>
</organism>
<dbReference type="AlphaFoldDB" id="A0A0N5D589"/>
<evidence type="ECO:0000313" key="3">
    <source>
        <dbReference type="Proteomes" id="UP000276776"/>
    </source>
</evidence>
<dbReference type="WBParaSite" id="TCLT_0000816401-mRNA-1">
    <property type="protein sequence ID" value="TCLT_0000816401-mRNA-1"/>
    <property type="gene ID" value="TCLT_0000816401"/>
</dbReference>
<dbReference type="EMBL" id="UYYF01004590">
    <property type="protein sequence ID" value="VDN05679.1"/>
    <property type="molecule type" value="Genomic_DNA"/>
</dbReference>
<name>A0A0N5D589_THECL</name>
<evidence type="ECO:0000313" key="4">
    <source>
        <dbReference type="WBParaSite" id="TCLT_0000816401-mRNA-1"/>
    </source>
</evidence>
<sequence>MQHRNNSYIWSRRGIHSVDSTQEKTRKYLIRSAPLIRREQSSGDQHSRIERTASAARMPEYDPAPESIMKKRGITIV</sequence>
<proteinExistence type="predicted"/>
<dbReference type="Proteomes" id="UP000276776">
    <property type="component" value="Unassembled WGS sequence"/>
</dbReference>
<feature type="region of interest" description="Disordered" evidence="1">
    <location>
        <begin position="38"/>
        <end position="77"/>
    </location>
</feature>
<accession>A0A0N5D589</accession>
<gene>
    <name evidence="2" type="ORF">TCLT_LOCUS8153</name>
</gene>
<evidence type="ECO:0000313" key="2">
    <source>
        <dbReference type="EMBL" id="VDN05679.1"/>
    </source>
</evidence>